<proteinExistence type="predicted"/>
<feature type="short sequence motif" description="Histidine triad motif" evidence="1">
    <location>
        <begin position="98"/>
        <end position="102"/>
    </location>
</feature>
<dbReference type="PROSITE" id="PS00892">
    <property type="entry name" value="HIT_1"/>
    <property type="match status" value="1"/>
</dbReference>
<dbReference type="PROSITE" id="PS51084">
    <property type="entry name" value="HIT_2"/>
    <property type="match status" value="1"/>
</dbReference>
<dbReference type="PRINTS" id="PR00332">
    <property type="entry name" value="HISTRIAD"/>
</dbReference>
<comment type="caution">
    <text evidence="3">The sequence shown here is derived from an EMBL/GenBank/DDBJ whole genome shotgun (WGS) entry which is preliminary data.</text>
</comment>
<sequence length="141" mass="14970">MGACIFCEIIAGRAEASVVHDDDRVVAILDRNPATAGHVLVIPRVHMAGLADADDATGTAIWRAARLVSGALRASGLRCDGVRLSLADGEAAGQDVFHLHLHLVPRYPGDGVVVTADRKRRPREVLDQDAALIRQALRAAP</sequence>
<dbReference type="InterPro" id="IPR036265">
    <property type="entry name" value="HIT-like_sf"/>
</dbReference>
<accession>A0ABW1NJF6</accession>
<dbReference type="EC" id="2.1.1.-" evidence="3"/>
<keyword evidence="3" id="KW-0489">Methyltransferase</keyword>
<feature type="domain" description="HIT" evidence="2">
    <location>
        <begin position="5"/>
        <end position="113"/>
    </location>
</feature>
<dbReference type="PANTHER" id="PTHR46648">
    <property type="entry name" value="HIT FAMILY PROTEIN 1"/>
    <property type="match status" value="1"/>
</dbReference>
<protein>
    <submittedName>
        <fullName evidence="3">HIT family protein</fullName>
        <ecNumber evidence="3">2.1.1.-</ecNumber>
    </submittedName>
</protein>
<dbReference type="SUPFAM" id="SSF54197">
    <property type="entry name" value="HIT-like"/>
    <property type="match status" value="1"/>
</dbReference>
<keyword evidence="3" id="KW-0808">Transferase</keyword>
<dbReference type="InterPro" id="IPR011146">
    <property type="entry name" value="HIT-like"/>
</dbReference>
<evidence type="ECO:0000259" key="2">
    <source>
        <dbReference type="PROSITE" id="PS51084"/>
    </source>
</evidence>
<dbReference type="InterPro" id="IPR001310">
    <property type="entry name" value="Histidine_triad_HIT"/>
</dbReference>
<dbReference type="InterPro" id="IPR019808">
    <property type="entry name" value="Histidine_triad_CS"/>
</dbReference>
<dbReference type="GO" id="GO:0008168">
    <property type="term" value="F:methyltransferase activity"/>
    <property type="evidence" value="ECO:0007669"/>
    <property type="project" value="UniProtKB-KW"/>
</dbReference>
<dbReference type="PANTHER" id="PTHR46648:SF1">
    <property type="entry name" value="ADENOSINE 5'-MONOPHOSPHORAMIDASE HNT1"/>
    <property type="match status" value="1"/>
</dbReference>
<reference evidence="4" key="1">
    <citation type="journal article" date="2019" name="Int. J. Syst. Evol. Microbiol.">
        <title>The Global Catalogue of Microorganisms (GCM) 10K type strain sequencing project: providing services to taxonomists for standard genome sequencing and annotation.</title>
        <authorList>
            <consortium name="The Broad Institute Genomics Platform"/>
            <consortium name="The Broad Institute Genome Sequencing Center for Infectious Disease"/>
            <person name="Wu L."/>
            <person name="Ma J."/>
        </authorList>
    </citation>
    <scope>NUCLEOTIDE SEQUENCE [LARGE SCALE GENOMIC DNA]</scope>
    <source>
        <strain evidence="4">JCM 30346</strain>
    </source>
</reference>
<gene>
    <name evidence="3" type="ORF">ACFP1K_17715</name>
</gene>
<dbReference type="GO" id="GO:0032259">
    <property type="term" value="P:methylation"/>
    <property type="evidence" value="ECO:0007669"/>
    <property type="project" value="UniProtKB-KW"/>
</dbReference>
<evidence type="ECO:0000313" key="3">
    <source>
        <dbReference type="EMBL" id="MFC6083013.1"/>
    </source>
</evidence>
<evidence type="ECO:0000256" key="1">
    <source>
        <dbReference type="PROSITE-ProRule" id="PRU00464"/>
    </source>
</evidence>
<organism evidence="3 4">
    <name type="scientific">Sphaerisporangium aureirubrum</name>
    <dbReference type="NCBI Taxonomy" id="1544736"/>
    <lineage>
        <taxon>Bacteria</taxon>
        <taxon>Bacillati</taxon>
        <taxon>Actinomycetota</taxon>
        <taxon>Actinomycetes</taxon>
        <taxon>Streptosporangiales</taxon>
        <taxon>Streptosporangiaceae</taxon>
        <taxon>Sphaerisporangium</taxon>
    </lineage>
</organism>
<dbReference type="Gene3D" id="3.30.428.10">
    <property type="entry name" value="HIT-like"/>
    <property type="match status" value="1"/>
</dbReference>
<dbReference type="Proteomes" id="UP001596137">
    <property type="component" value="Unassembled WGS sequence"/>
</dbReference>
<dbReference type="RefSeq" id="WP_380754219.1">
    <property type="nucleotide sequence ID" value="NZ_JBHSRF010000023.1"/>
</dbReference>
<keyword evidence="4" id="KW-1185">Reference proteome</keyword>
<evidence type="ECO:0000313" key="4">
    <source>
        <dbReference type="Proteomes" id="UP001596137"/>
    </source>
</evidence>
<dbReference type="EMBL" id="JBHSRF010000023">
    <property type="protein sequence ID" value="MFC6083013.1"/>
    <property type="molecule type" value="Genomic_DNA"/>
</dbReference>
<name>A0ABW1NJF6_9ACTN</name>
<dbReference type="Pfam" id="PF01230">
    <property type="entry name" value="HIT"/>
    <property type="match status" value="1"/>
</dbReference>